<comment type="caution">
    <text evidence="4">The sequence shown here is derived from an EMBL/GenBank/DDBJ whole genome shotgun (WGS) entry which is preliminary data.</text>
</comment>
<feature type="domain" description="C2H2-type" evidence="3">
    <location>
        <begin position="396"/>
        <end position="423"/>
    </location>
</feature>
<dbReference type="SUPFAM" id="SSF57667">
    <property type="entry name" value="beta-beta-alpha zinc fingers"/>
    <property type="match status" value="1"/>
</dbReference>
<protein>
    <recommendedName>
        <fullName evidence="3">C2H2-type domain-containing protein</fullName>
    </recommendedName>
</protein>
<dbReference type="InterPro" id="IPR013087">
    <property type="entry name" value="Znf_C2H2_type"/>
</dbReference>
<dbReference type="InterPro" id="IPR036236">
    <property type="entry name" value="Znf_C2H2_sf"/>
</dbReference>
<evidence type="ECO:0000313" key="5">
    <source>
        <dbReference type="Proteomes" id="UP001211907"/>
    </source>
</evidence>
<keyword evidence="1" id="KW-0479">Metal-binding</keyword>
<dbReference type="AlphaFoldDB" id="A0AAD5XC35"/>
<accession>A0AAD5XC35</accession>
<feature type="region of interest" description="Disordered" evidence="2">
    <location>
        <begin position="75"/>
        <end position="96"/>
    </location>
</feature>
<feature type="compositionally biased region" description="Low complexity" evidence="2">
    <location>
        <begin position="332"/>
        <end position="346"/>
    </location>
</feature>
<feature type="region of interest" description="Disordered" evidence="2">
    <location>
        <begin position="275"/>
        <end position="294"/>
    </location>
</feature>
<evidence type="ECO:0000256" key="1">
    <source>
        <dbReference type="PROSITE-ProRule" id="PRU00042"/>
    </source>
</evidence>
<feature type="non-terminal residue" evidence="4">
    <location>
        <position position="493"/>
    </location>
</feature>
<feature type="compositionally biased region" description="Low complexity" evidence="2">
    <location>
        <begin position="371"/>
        <end position="382"/>
    </location>
</feature>
<organism evidence="4 5">
    <name type="scientific">Physocladia obscura</name>
    <dbReference type="NCBI Taxonomy" id="109957"/>
    <lineage>
        <taxon>Eukaryota</taxon>
        <taxon>Fungi</taxon>
        <taxon>Fungi incertae sedis</taxon>
        <taxon>Chytridiomycota</taxon>
        <taxon>Chytridiomycota incertae sedis</taxon>
        <taxon>Chytridiomycetes</taxon>
        <taxon>Chytridiales</taxon>
        <taxon>Chytriomycetaceae</taxon>
        <taxon>Physocladia</taxon>
    </lineage>
</organism>
<name>A0AAD5XC35_9FUNG</name>
<feature type="compositionally biased region" description="Polar residues" evidence="2">
    <location>
        <begin position="22"/>
        <end position="50"/>
    </location>
</feature>
<dbReference type="Proteomes" id="UP001211907">
    <property type="component" value="Unassembled WGS sequence"/>
</dbReference>
<dbReference type="GO" id="GO:0008270">
    <property type="term" value="F:zinc ion binding"/>
    <property type="evidence" value="ECO:0007669"/>
    <property type="project" value="UniProtKB-KW"/>
</dbReference>
<proteinExistence type="predicted"/>
<evidence type="ECO:0000313" key="4">
    <source>
        <dbReference type="EMBL" id="KAJ3090368.1"/>
    </source>
</evidence>
<feature type="region of interest" description="Disordered" evidence="2">
    <location>
        <begin position="320"/>
        <end position="392"/>
    </location>
</feature>
<dbReference type="PROSITE" id="PS00028">
    <property type="entry name" value="ZINC_FINGER_C2H2_1"/>
    <property type="match status" value="1"/>
</dbReference>
<dbReference type="EMBL" id="JADGJH010003524">
    <property type="protein sequence ID" value="KAJ3090368.1"/>
    <property type="molecule type" value="Genomic_DNA"/>
</dbReference>
<feature type="compositionally biased region" description="Basic residues" evidence="2">
    <location>
        <begin position="350"/>
        <end position="363"/>
    </location>
</feature>
<reference evidence="4" key="1">
    <citation type="submission" date="2020-05" db="EMBL/GenBank/DDBJ databases">
        <title>Phylogenomic resolution of chytrid fungi.</title>
        <authorList>
            <person name="Stajich J.E."/>
            <person name="Amses K."/>
            <person name="Simmons R."/>
            <person name="Seto K."/>
            <person name="Myers J."/>
            <person name="Bonds A."/>
            <person name="Quandt C.A."/>
            <person name="Barry K."/>
            <person name="Liu P."/>
            <person name="Grigoriev I."/>
            <person name="Longcore J.E."/>
            <person name="James T.Y."/>
        </authorList>
    </citation>
    <scope>NUCLEOTIDE SEQUENCE</scope>
    <source>
        <strain evidence="4">JEL0513</strain>
    </source>
</reference>
<evidence type="ECO:0000259" key="3">
    <source>
        <dbReference type="PROSITE" id="PS50157"/>
    </source>
</evidence>
<gene>
    <name evidence="4" type="ORF">HK100_007471</name>
</gene>
<dbReference type="PROSITE" id="PS50157">
    <property type="entry name" value="ZINC_FINGER_C2H2_2"/>
    <property type="match status" value="1"/>
</dbReference>
<dbReference type="Gene3D" id="3.30.160.60">
    <property type="entry name" value="Classic Zinc Finger"/>
    <property type="match status" value="1"/>
</dbReference>
<keyword evidence="1" id="KW-0862">Zinc</keyword>
<sequence>MQDTFNIPPITVLLMQGDNEKQNAQTETPPNNYQTSMHFSQLSPSQENRFQVDSSIPTISSTRVFVGLEVDNEAARGTARPASRPDSTNTAAPSFTLLASTRSSSRRVSLDSSESTAAVGMTEDELITYLNVDSLGLTTQSPVQFQQHHSPNLAFPVPQSEILNANSPAQQQFLIFPDHTVFSNLMDYSNVPHPSPVTTTVQSRPYYHNYYHHPLIRPPTPTNLHLPSHHQHHQEQQYQEPIQQHFQSHILHQQFQNPHLLQILPYPFQNNNTPISFFSSSPPHTTTPVPSTSSFLAAPRNSAISTNATQVTISSPLATVSSSTLNAPPSSPSQSSSPPFSPSSSSKIYSMRRLRRHSRRHITTTKTQIHSISSLQTSDSSSKGTTTHGDTRTRQYECATCHNRFLRRQDLFRHESTHSNARNFLCGFGCGAAFGRSDGATRHMRKRSCRFATTARGPAIVVASNMLAAAVEEVDKKVGLRDEDCEDGEDEEC</sequence>
<keyword evidence="1" id="KW-0863">Zinc-finger</keyword>
<feature type="region of interest" description="Disordered" evidence="2">
    <location>
        <begin position="20"/>
        <end position="50"/>
    </location>
</feature>
<keyword evidence="5" id="KW-1185">Reference proteome</keyword>
<evidence type="ECO:0000256" key="2">
    <source>
        <dbReference type="SAM" id="MobiDB-lite"/>
    </source>
</evidence>